<reference evidence="1" key="1">
    <citation type="submission" date="2018-02" db="EMBL/GenBank/DDBJ databases">
        <authorList>
            <person name="Cohen D.B."/>
            <person name="Kent A.D."/>
        </authorList>
    </citation>
    <scope>NUCLEOTIDE SEQUENCE</scope>
</reference>
<gene>
    <name evidence="1" type="ORF">FSB_LOCUS11381</name>
</gene>
<accession>A0A2N9F9H8</accession>
<proteinExistence type="predicted"/>
<organism evidence="1">
    <name type="scientific">Fagus sylvatica</name>
    <name type="common">Beechnut</name>
    <dbReference type="NCBI Taxonomy" id="28930"/>
    <lineage>
        <taxon>Eukaryota</taxon>
        <taxon>Viridiplantae</taxon>
        <taxon>Streptophyta</taxon>
        <taxon>Embryophyta</taxon>
        <taxon>Tracheophyta</taxon>
        <taxon>Spermatophyta</taxon>
        <taxon>Magnoliopsida</taxon>
        <taxon>eudicotyledons</taxon>
        <taxon>Gunneridae</taxon>
        <taxon>Pentapetalae</taxon>
        <taxon>rosids</taxon>
        <taxon>fabids</taxon>
        <taxon>Fagales</taxon>
        <taxon>Fagaceae</taxon>
        <taxon>Fagus</taxon>
    </lineage>
</organism>
<protein>
    <submittedName>
        <fullName evidence="1">Uncharacterized protein</fullName>
    </submittedName>
</protein>
<dbReference type="EMBL" id="OIVN01000650">
    <property type="protein sequence ID" value="SPC83499.1"/>
    <property type="molecule type" value="Genomic_DNA"/>
</dbReference>
<name>A0A2N9F9H8_FAGSY</name>
<sequence>MNNKGRFVSLTVLRDSRGKGNVIILDGKETRGWHGFSHELDGILFLAALEKAVAEVNSDSHWRPAMNHGDSVGTDLVKDFMDLFLKVTLGRGPENKWVVTWAGVVDKPLGDTVTIQDAHTSKPVGLNLCNKLARPNKPTGPVPVPKPITKAIPMASGSRDPDNVLMHSCETESQHSDHSNLILEPQVRPIAEVFKEVGPTDKTWGSSSDWFIDLRDGRRLRIPMDLQVPVTDPAVESTQKLIQWVSSHRDGCESGCEEDNSIWGSDELEE</sequence>
<dbReference type="AlphaFoldDB" id="A0A2N9F9H8"/>
<evidence type="ECO:0000313" key="1">
    <source>
        <dbReference type="EMBL" id="SPC83499.1"/>
    </source>
</evidence>